<sequence length="251" mass="27034">MTALVGIYCRDGVVIGADSAATSSAAGGMRTIEQPVMKIEIVDERLIIAGTGQIGLGQRFSARTKDLWQAKKFSGLDPIPSANMMAANAIQDFTSTNAPRGQYGALVAFPSKGDRHLVEFAIDDFQPEFKNANLWYVSMGSGQTIIDPLLGLMREVFWSDGPPSIQDAIFATTWMLDHAVAVNPGGVNAPVRLAILEKSRDEWKARLLTEDELLEHRDNVGAAKGALRNYKSHMAHSEGAVELPPVPATAG</sequence>
<evidence type="ECO:0000313" key="1">
    <source>
        <dbReference type="EMBL" id="QNK03487.1"/>
    </source>
</evidence>
<dbReference type="GO" id="GO:0005839">
    <property type="term" value="C:proteasome core complex"/>
    <property type="evidence" value="ECO:0007669"/>
    <property type="project" value="InterPro"/>
</dbReference>
<dbReference type="SUPFAM" id="SSF56235">
    <property type="entry name" value="N-terminal nucleophile aminohydrolases (Ntn hydrolases)"/>
    <property type="match status" value="1"/>
</dbReference>
<dbReference type="GO" id="GO:0051603">
    <property type="term" value="P:proteolysis involved in protein catabolic process"/>
    <property type="evidence" value="ECO:0007669"/>
    <property type="project" value="InterPro"/>
</dbReference>
<dbReference type="Proteomes" id="UP000515873">
    <property type="component" value="Chromosome"/>
</dbReference>
<dbReference type="Gene3D" id="3.60.20.10">
    <property type="entry name" value="Glutamine Phosphoribosylpyrophosphate, subunit 1, domain 1"/>
    <property type="match status" value="1"/>
</dbReference>
<dbReference type="RefSeq" id="WP_187058953.1">
    <property type="nucleotide sequence ID" value="NZ_CP060412.1"/>
</dbReference>
<dbReference type="KEGG" id="dtl:H8F01_10430"/>
<dbReference type="InterPro" id="IPR029055">
    <property type="entry name" value="Ntn_hydrolases_N"/>
</dbReference>
<protein>
    <recommendedName>
        <fullName evidence="3">Proteasome subunit beta</fullName>
    </recommendedName>
</protein>
<evidence type="ECO:0000313" key="2">
    <source>
        <dbReference type="Proteomes" id="UP000515873"/>
    </source>
</evidence>
<evidence type="ECO:0008006" key="3">
    <source>
        <dbReference type="Google" id="ProtNLM"/>
    </source>
</evidence>
<dbReference type="AlphaFoldDB" id="A0A7G8Q9M9"/>
<proteinExistence type="predicted"/>
<organism evidence="1 2">
    <name type="scientific">Dyella telluris</name>
    <dbReference type="NCBI Taxonomy" id="2763498"/>
    <lineage>
        <taxon>Bacteria</taxon>
        <taxon>Pseudomonadati</taxon>
        <taxon>Pseudomonadota</taxon>
        <taxon>Gammaproteobacteria</taxon>
        <taxon>Lysobacterales</taxon>
        <taxon>Rhodanobacteraceae</taxon>
        <taxon>Dyella</taxon>
    </lineage>
</organism>
<gene>
    <name evidence="1" type="ORF">H8F01_10430</name>
</gene>
<dbReference type="Pfam" id="PF00227">
    <property type="entry name" value="Proteasome"/>
    <property type="match status" value="1"/>
</dbReference>
<name>A0A7G8Q9M9_9GAMM</name>
<accession>A0A7G8Q9M9</accession>
<dbReference type="EMBL" id="CP060412">
    <property type="protein sequence ID" value="QNK03487.1"/>
    <property type="molecule type" value="Genomic_DNA"/>
</dbReference>
<reference evidence="1 2" key="1">
    <citation type="submission" date="2020-08" db="EMBL/GenBank/DDBJ databases">
        <title>Dyella sp. G9 isolated from forest soil.</title>
        <authorList>
            <person name="Fu J."/>
            <person name="Qiu L."/>
        </authorList>
    </citation>
    <scope>NUCLEOTIDE SEQUENCE [LARGE SCALE GENOMIC DNA]</scope>
    <source>
        <strain evidence="1 2">G9</strain>
    </source>
</reference>
<dbReference type="InterPro" id="IPR001353">
    <property type="entry name" value="Proteasome_sua/b"/>
</dbReference>
<keyword evidence="2" id="KW-1185">Reference proteome</keyword>